<evidence type="ECO:0000313" key="2">
    <source>
        <dbReference type="EMBL" id="MFC2993406.1"/>
    </source>
</evidence>
<dbReference type="Pfam" id="PF08378">
    <property type="entry name" value="NERD"/>
    <property type="match status" value="1"/>
</dbReference>
<comment type="caution">
    <text evidence="2">The sequence shown here is derived from an EMBL/GenBank/DDBJ whole genome shotgun (WGS) entry which is preliminary data.</text>
</comment>
<dbReference type="RefSeq" id="WP_379761006.1">
    <property type="nucleotide sequence ID" value="NZ_JBHRSQ010000036.1"/>
</dbReference>
<protein>
    <submittedName>
        <fullName evidence="2">NERD domain-containing protein</fullName>
    </submittedName>
</protein>
<evidence type="ECO:0000259" key="1">
    <source>
        <dbReference type="PROSITE" id="PS50965"/>
    </source>
</evidence>
<evidence type="ECO:0000313" key="3">
    <source>
        <dbReference type="Proteomes" id="UP001595386"/>
    </source>
</evidence>
<dbReference type="PROSITE" id="PS50965">
    <property type="entry name" value="NERD"/>
    <property type="match status" value="1"/>
</dbReference>
<dbReference type="InterPro" id="IPR011528">
    <property type="entry name" value="NERD"/>
</dbReference>
<dbReference type="Gene3D" id="3.40.50.300">
    <property type="entry name" value="P-loop containing nucleotide triphosphate hydrolases"/>
    <property type="match status" value="2"/>
</dbReference>
<name>A0ABV7B925_9GAMM</name>
<dbReference type="SUPFAM" id="SSF52540">
    <property type="entry name" value="P-loop containing nucleoside triphosphate hydrolases"/>
    <property type="match status" value="1"/>
</dbReference>
<dbReference type="EMBL" id="JBHRSQ010000036">
    <property type="protein sequence ID" value="MFC2993406.1"/>
    <property type="molecule type" value="Genomic_DNA"/>
</dbReference>
<accession>A0ABV7B925</accession>
<feature type="domain" description="NERD" evidence="1">
    <location>
        <begin position="11"/>
        <end position="131"/>
    </location>
</feature>
<organism evidence="2 3">
    <name type="scientific">Halomonas tibetensis</name>
    <dbReference type="NCBI Taxonomy" id="2259590"/>
    <lineage>
        <taxon>Bacteria</taxon>
        <taxon>Pseudomonadati</taxon>
        <taxon>Pseudomonadota</taxon>
        <taxon>Gammaproteobacteria</taxon>
        <taxon>Oceanospirillales</taxon>
        <taxon>Halomonadaceae</taxon>
        <taxon>Halomonas</taxon>
    </lineage>
</organism>
<keyword evidence="3" id="KW-1185">Reference proteome</keyword>
<gene>
    <name evidence="2" type="ORF">ACFODV_15405</name>
</gene>
<proteinExistence type="predicted"/>
<dbReference type="Proteomes" id="UP001595386">
    <property type="component" value="Unassembled WGS sequence"/>
</dbReference>
<dbReference type="InterPro" id="IPR027417">
    <property type="entry name" value="P-loop_NTPase"/>
</dbReference>
<sequence>MRMIPASPHKTESTAEKRVFDVLRRIFGGPHNSEFIAYHSLNLTRHVKKRFGEIDFLIVGPLGIYVLEVKGGRVSCSGGVWQYTNKNNDVNMSYEGPFKQAESALHGLVSKLREKLPHVVTESFSIGYGVVFPDCRLAAPGVEWDPQMVCDDGAHKDLERWLKRLFRYWRAKDSKERHASTETVNQLAQFLRPEFEAVVPLHSRTEEAYSEIKRLTESQMAFVDSIELNTRIICSGGAGTGKTLLAVEVARRWTADESQIALVCSSPWLMSFLKNKFLIPGLTVCTVLGLKNAARRAGLDKFDALIIDEGQDLLSMGLLSDLDAFLNGGLEEGKWCFFHDVNNQSGLFGKVEPEAVEYLNSLNSFRVPLKRNCRNTKIILDKVKTVTGADAGVFGAGVGPEVVELKTTDCEDLAAKLSSEIHRIVQEGGLPESDVTVLLYGVDEKAFLEQLPDRLRNKLVLLDEFSMQSFPPQGVSLSKIDSFKGLENEAVILVGMPQEINNLGSKAQAYVAMSRARSVLSIIYS</sequence>
<reference evidence="3" key="1">
    <citation type="journal article" date="2019" name="Int. J. Syst. Evol. Microbiol.">
        <title>The Global Catalogue of Microorganisms (GCM) 10K type strain sequencing project: providing services to taxonomists for standard genome sequencing and annotation.</title>
        <authorList>
            <consortium name="The Broad Institute Genomics Platform"/>
            <consortium name="The Broad Institute Genome Sequencing Center for Infectious Disease"/>
            <person name="Wu L."/>
            <person name="Ma J."/>
        </authorList>
    </citation>
    <scope>NUCLEOTIDE SEQUENCE [LARGE SCALE GENOMIC DNA]</scope>
    <source>
        <strain evidence="3">KCTC 52660</strain>
    </source>
</reference>